<name>A0A9N7VFL2_PLEPL</name>
<evidence type="ECO:0000256" key="4">
    <source>
        <dbReference type="ARBA" id="ARBA00022741"/>
    </source>
</evidence>
<dbReference type="PANTHER" id="PTHR11946">
    <property type="entry name" value="VALYL-TRNA SYNTHETASES"/>
    <property type="match status" value="1"/>
</dbReference>
<dbReference type="GO" id="GO:0005829">
    <property type="term" value="C:cytosol"/>
    <property type="evidence" value="ECO:0007669"/>
    <property type="project" value="TreeGrafter"/>
</dbReference>
<dbReference type="InterPro" id="IPR002303">
    <property type="entry name" value="Valyl-tRNA_ligase"/>
</dbReference>
<gene>
    <name evidence="10" type="ORF">PLEPLA_LOCUS36604</name>
</gene>
<dbReference type="Proteomes" id="UP001153269">
    <property type="component" value="Unassembled WGS sequence"/>
</dbReference>
<keyword evidence="4" id="KW-0547">Nucleotide-binding</keyword>
<dbReference type="FunFam" id="3.90.740.10:FF:000008">
    <property type="entry name" value="Valine--tRNA ligase, mitochondrial"/>
    <property type="match status" value="1"/>
</dbReference>
<keyword evidence="6" id="KW-0648">Protein biosynthesis</keyword>
<organism evidence="10 11">
    <name type="scientific">Pleuronectes platessa</name>
    <name type="common">European plaice</name>
    <dbReference type="NCBI Taxonomy" id="8262"/>
    <lineage>
        <taxon>Eukaryota</taxon>
        <taxon>Metazoa</taxon>
        <taxon>Chordata</taxon>
        <taxon>Craniata</taxon>
        <taxon>Vertebrata</taxon>
        <taxon>Euteleostomi</taxon>
        <taxon>Actinopterygii</taxon>
        <taxon>Neopterygii</taxon>
        <taxon>Teleostei</taxon>
        <taxon>Neoteleostei</taxon>
        <taxon>Acanthomorphata</taxon>
        <taxon>Carangaria</taxon>
        <taxon>Pleuronectiformes</taxon>
        <taxon>Pleuronectoidei</taxon>
        <taxon>Pleuronectidae</taxon>
        <taxon>Pleuronectes</taxon>
    </lineage>
</organism>
<dbReference type="InterPro" id="IPR014729">
    <property type="entry name" value="Rossmann-like_a/b/a_fold"/>
</dbReference>
<evidence type="ECO:0000256" key="6">
    <source>
        <dbReference type="ARBA" id="ARBA00022917"/>
    </source>
</evidence>
<feature type="domain" description="Aminoacyl-tRNA synthetase class Ia" evidence="9">
    <location>
        <begin position="1"/>
        <end position="145"/>
    </location>
</feature>
<evidence type="ECO:0000313" key="10">
    <source>
        <dbReference type="EMBL" id="CAB1448954.1"/>
    </source>
</evidence>
<dbReference type="SUPFAM" id="SSF52374">
    <property type="entry name" value="Nucleotidylyl transferase"/>
    <property type="match status" value="1"/>
</dbReference>
<dbReference type="GO" id="GO:0005524">
    <property type="term" value="F:ATP binding"/>
    <property type="evidence" value="ECO:0007669"/>
    <property type="project" value="UniProtKB-KW"/>
</dbReference>
<evidence type="ECO:0000313" key="11">
    <source>
        <dbReference type="Proteomes" id="UP001153269"/>
    </source>
</evidence>
<evidence type="ECO:0000256" key="3">
    <source>
        <dbReference type="ARBA" id="ARBA00022598"/>
    </source>
</evidence>
<evidence type="ECO:0000256" key="8">
    <source>
        <dbReference type="ARBA" id="ARBA00029936"/>
    </source>
</evidence>
<evidence type="ECO:0000256" key="7">
    <source>
        <dbReference type="ARBA" id="ARBA00023146"/>
    </source>
</evidence>
<keyword evidence="5" id="KW-0067">ATP-binding</keyword>
<dbReference type="PANTHER" id="PTHR11946:SF71">
    <property type="entry name" value="VALINE--TRNA LIGASE, MITOCHONDRIAL"/>
    <property type="match status" value="1"/>
</dbReference>
<dbReference type="SUPFAM" id="SSF50677">
    <property type="entry name" value="ValRS/IleRS/LeuRS editing domain"/>
    <property type="match status" value="1"/>
</dbReference>
<proteinExistence type="inferred from homology"/>
<accession>A0A9N7VFL2</accession>
<dbReference type="GO" id="GO:0002161">
    <property type="term" value="F:aminoacyl-tRNA deacylase activity"/>
    <property type="evidence" value="ECO:0007669"/>
    <property type="project" value="InterPro"/>
</dbReference>
<keyword evidence="7" id="KW-0030">Aminoacyl-tRNA synthetase</keyword>
<evidence type="ECO:0000256" key="1">
    <source>
        <dbReference type="ARBA" id="ARBA00005594"/>
    </source>
</evidence>
<evidence type="ECO:0000256" key="5">
    <source>
        <dbReference type="ARBA" id="ARBA00022840"/>
    </source>
</evidence>
<dbReference type="AlphaFoldDB" id="A0A9N7VFL2"/>
<evidence type="ECO:0000256" key="2">
    <source>
        <dbReference type="ARBA" id="ARBA00013169"/>
    </source>
</evidence>
<dbReference type="EMBL" id="CADEAL010003993">
    <property type="protein sequence ID" value="CAB1448954.1"/>
    <property type="molecule type" value="Genomic_DNA"/>
</dbReference>
<comment type="caution">
    <text evidence="10">The sequence shown here is derived from an EMBL/GenBank/DDBJ whole genome shotgun (WGS) entry which is preliminary data.</text>
</comment>
<dbReference type="EC" id="6.1.1.9" evidence="2"/>
<dbReference type="Gene3D" id="3.90.740.10">
    <property type="entry name" value="Valyl/Leucyl/Isoleucyl-tRNA synthetase, editing domain"/>
    <property type="match status" value="1"/>
</dbReference>
<dbReference type="GO" id="GO:0004832">
    <property type="term" value="F:valine-tRNA ligase activity"/>
    <property type="evidence" value="ECO:0007669"/>
    <property type="project" value="UniProtKB-EC"/>
</dbReference>
<sequence>MDPGFSRAVTEAFVRMCDVGLIYRSEGLVNWSCALESAISDIEVDSKELSGPTMLSVPGYENKVEFGTMFTFAYPIEDHDEEVIVSTTRPETMLGDVAVAVHPDDPRYQAVNGKQCRHPFTNRLLPIITDSMVDMELGTGAVKVTPAHDHSDFLLSQRHSLPRLTVIRGDGTMTPPCGQWLEAVEDGQLQSSLTTTTRPGRRGCPTSVIGAFPGSFGGVIRSLLTKWSFPIVLTQKRTVSLRHAWLARTDD</sequence>
<keyword evidence="11" id="KW-1185">Reference proteome</keyword>
<comment type="similarity">
    <text evidence="1">Belongs to the class-I aminoacyl-tRNA synthetase family.</text>
</comment>
<keyword evidence="3" id="KW-0436">Ligase</keyword>
<reference evidence="10" key="1">
    <citation type="submission" date="2020-03" db="EMBL/GenBank/DDBJ databases">
        <authorList>
            <person name="Weist P."/>
        </authorList>
    </citation>
    <scope>NUCLEOTIDE SEQUENCE</scope>
</reference>
<dbReference type="GO" id="GO:0006438">
    <property type="term" value="P:valyl-tRNA aminoacylation"/>
    <property type="evidence" value="ECO:0007669"/>
    <property type="project" value="InterPro"/>
</dbReference>
<dbReference type="Gene3D" id="3.40.50.620">
    <property type="entry name" value="HUPs"/>
    <property type="match status" value="1"/>
</dbReference>
<protein>
    <recommendedName>
        <fullName evidence="2">valine--tRNA ligase</fullName>
        <ecNumber evidence="2">6.1.1.9</ecNumber>
    </recommendedName>
    <alternativeName>
        <fullName evidence="8">Valyl-tRNA synthetase</fullName>
    </alternativeName>
</protein>
<dbReference type="InterPro" id="IPR002300">
    <property type="entry name" value="aa-tRNA-synth_Ia"/>
</dbReference>
<dbReference type="Pfam" id="PF00133">
    <property type="entry name" value="tRNA-synt_1"/>
    <property type="match status" value="1"/>
</dbReference>
<evidence type="ECO:0000259" key="9">
    <source>
        <dbReference type="Pfam" id="PF00133"/>
    </source>
</evidence>
<dbReference type="InterPro" id="IPR009008">
    <property type="entry name" value="Val/Leu/Ile-tRNA-synth_edit"/>
</dbReference>